<dbReference type="RefSeq" id="WP_149425454.1">
    <property type="nucleotide sequence ID" value="NZ_CP022579.1"/>
</dbReference>
<evidence type="ECO:0000256" key="1">
    <source>
        <dbReference type="SAM" id="MobiDB-lite"/>
    </source>
</evidence>
<dbReference type="KEGG" id="otr:OTERR_16360"/>
<sequence length="130" mass="14457">MKSLAWRTALLLAVTLIPLSTLADGRGRHPGGGPPPTQWHGGAPLIHQHGGPPGGPGGVWRYGHRNGRLGWWWTINGLWYFYPGLPAYSPGYYPPLPGAAYWYYCSDPPGYYPYVSECWDDWQVLPAPPR</sequence>
<dbReference type="Proteomes" id="UP000323671">
    <property type="component" value="Chromosome"/>
</dbReference>
<accession>A0A5C1E827</accession>
<evidence type="ECO:0000313" key="4">
    <source>
        <dbReference type="Proteomes" id="UP000323671"/>
    </source>
</evidence>
<reference evidence="3 4" key="1">
    <citation type="submission" date="2017-07" db="EMBL/GenBank/DDBJ databases">
        <title>Complete genome sequence of Oryzomicrobium terrae TPP412.</title>
        <authorList>
            <person name="Chiu L.-W."/>
            <person name="Lo K.-J."/>
            <person name="Tsai Y.-M."/>
            <person name="Lin S.-S."/>
            <person name="Kuo C.-H."/>
            <person name="Liu C.-T."/>
        </authorList>
    </citation>
    <scope>NUCLEOTIDE SEQUENCE [LARGE SCALE GENOMIC DNA]</scope>
    <source>
        <strain evidence="3 4">TPP412</strain>
    </source>
</reference>
<feature type="chain" id="PRO_5022691489" evidence="2">
    <location>
        <begin position="24"/>
        <end position="130"/>
    </location>
</feature>
<organism evidence="3 4">
    <name type="scientific">Oryzomicrobium terrae</name>
    <dbReference type="NCBI Taxonomy" id="1735038"/>
    <lineage>
        <taxon>Bacteria</taxon>
        <taxon>Pseudomonadati</taxon>
        <taxon>Pseudomonadota</taxon>
        <taxon>Betaproteobacteria</taxon>
        <taxon>Rhodocyclales</taxon>
        <taxon>Rhodocyclaceae</taxon>
        <taxon>Oryzomicrobium</taxon>
    </lineage>
</organism>
<name>A0A5C1E827_9RHOO</name>
<evidence type="ECO:0000313" key="3">
    <source>
        <dbReference type="EMBL" id="QEL65112.1"/>
    </source>
</evidence>
<dbReference type="EMBL" id="CP022579">
    <property type="protein sequence ID" value="QEL65112.1"/>
    <property type="molecule type" value="Genomic_DNA"/>
</dbReference>
<evidence type="ECO:0000256" key="2">
    <source>
        <dbReference type="SAM" id="SignalP"/>
    </source>
</evidence>
<keyword evidence="4" id="KW-1185">Reference proteome</keyword>
<keyword evidence="2" id="KW-0732">Signal</keyword>
<proteinExistence type="predicted"/>
<feature type="signal peptide" evidence="2">
    <location>
        <begin position="1"/>
        <end position="23"/>
    </location>
</feature>
<feature type="region of interest" description="Disordered" evidence="1">
    <location>
        <begin position="25"/>
        <end position="47"/>
    </location>
</feature>
<gene>
    <name evidence="3" type="ORF">OTERR_16360</name>
</gene>
<dbReference type="AlphaFoldDB" id="A0A5C1E827"/>
<protein>
    <submittedName>
        <fullName evidence="3">Uncharacterized protein</fullName>
    </submittedName>
</protein>